<reference evidence="18" key="8">
    <citation type="journal article" date="2018" name="BMC Genomics">
        <title>Whole genome sequencing and function prediction of 133 gut anaerobes isolated from chicken caecum in pure cultures.</title>
        <authorList>
            <person name="Medvecky M."/>
            <person name="Cejkova D."/>
            <person name="Polansky O."/>
            <person name="Karasova D."/>
            <person name="Kubasova T."/>
            <person name="Cizek A."/>
            <person name="Rychlik I."/>
        </authorList>
    </citation>
    <scope>NUCLEOTIDE SEQUENCE</scope>
    <source>
        <strain evidence="18">An71</strain>
    </source>
</reference>
<dbReference type="EMBL" id="WJNA01000008">
    <property type="protein sequence ID" value="MRH08827.1"/>
    <property type="molecule type" value="Genomic_DNA"/>
</dbReference>
<evidence type="ECO:0000313" key="22">
    <source>
        <dbReference type="EMBL" id="PTM27133.1"/>
    </source>
</evidence>
<reference evidence="24 35" key="10">
    <citation type="journal article" date="2018" name="J Appl Environ Microbiol">
        <title>The gut symbionts Lactobacillus reuteri R2lc and 2010 encode a polyketide synthase cluster that activates the mammalian aryl-hydrocarbon receptor.</title>
        <authorList>
            <person name="Ozcam M."/>
            <person name="Roos S."/>
            <person name="Van Pijkeren J.P."/>
        </authorList>
    </citation>
    <scope>NUCLEOTIDE SEQUENCE [LARGE SCALE GENOMIC DNA]</scope>
    <source>
        <strain evidence="24 35">R2lc</strain>
    </source>
</reference>
<evidence type="ECO:0000313" key="10">
    <source>
        <dbReference type="EMBL" id="CUR40408.1"/>
    </source>
</evidence>
<dbReference type="EMBL" id="LN887542">
    <property type="protein sequence ID" value="CUR40408.1"/>
    <property type="molecule type" value="Genomic_DNA"/>
</dbReference>
<dbReference type="GO" id="GO:0051775">
    <property type="term" value="P:response to redox state"/>
    <property type="evidence" value="ECO:0007669"/>
    <property type="project" value="InterPro"/>
</dbReference>
<dbReference type="EMBL" id="WJMV01000002">
    <property type="protein sequence ID" value="MRG74406.1"/>
    <property type="molecule type" value="Genomic_DNA"/>
</dbReference>
<reference evidence="28 29" key="7">
    <citation type="submission" date="2017-09" db="EMBL/GenBank/DDBJ databases">
        <title>Tripartite evolution among Lactobacillus johnsonii, Lactobacillus taiwanensis, Lactobacillus reuteri and their rodent host.</title>
        <authorList>
            <person name="Wang T."/>
            <person name="Knowles S."/>
            <person name="Cheng C."/>
        </authorList>
    </citation>
    <scope>NUCLEOTIDE SEQUENCE [LARGE SCALE GENOMIC DNA]</scope>
    <source>
        <strain evidence="21 29">103v</strain>
        <strain evidence="20 30">105n</strain>
        <strain evidence="19 28">114h</strain>
    </source>
</reference>
<dbReference type="EMBL" id="NGQC01000024">
    <property type="protein sequence ID" value="OYT04113.1"/>
    <property type="molecule type" value="Genomic_DNA"/>
</dbReference>
<dbReference type="InterPro" id="IPR003781">
    <property type="entry name" value="CoA-bd"/>
</dbReference>
<evidence type="ECO:0000313" key="17">
    <source>
        <dbReference type="EMBL" id="MRH08827.1"/>
    </source>
</evidence>
<dbReference type="SUPFAM" id="SSF46785">
    <property type="entry name" value="Winged helix' DNA-binding domain"/>
    <property type="match status" value="1"/>
</dbReference>
<evidence type="ECO:0000313" key="32">
    <source>
        <dbReference type="Proteomes" id="UP000241783"/>
    </source>
</evidence>
<dbReference type="EMBL" id="WJNE01000024">
    <property type="protein sequence ID" value="MRG69690.1"/>
    <property type="molecule type" value="Genomic_DNA"/>
</dbReference>
<evidence type="ECO:0000313" key="23">
    <source>
        <dbReference type="EMBL" id="PTV05371.1"/>
    </source>
</evidence>
<dbReference type="EMBL" id="NFHN01000034">
    <property type="protein sequence ID" value="OUN46117.1"/>
    <property type="molecule type" value="Genomic_DNA"/>
</dbReference>
<evidence type="ECO:0000313" key="25">
    <source>
        <dbReference type="EMBL" id="TGB11283.1"/>
    </source>
</evidence>
<dbReference type="Proteomes" id="UP000297521">
    <property type="component" value="Unassembled WGS sequence"/>
</dbReference>
<reference evidence="10" key="3">
    <citation type="submission" date="2015-10" db="EMBL/GenBank/DDBJ databases">
        <authorList>
            <person name="Gilbert D.G."/>
        </authorList>
    </citation>
    <scope>NUCLEOTIDE SEQUENCE [LARGE SCALE GENOMIC DNA]</scope>
    <source>
        <strain evidence="10">20-2</strain>
    </source>
</reference>
<comment type="subunit">
    <text evidence="7">Homodimer.</text>
</comment>
<evidence type="ECO:0000313" key="39">
    <source>
        <dbReference type="Proteomes" id="UP000472879"/>
    </source>
</evidence>
<dbReference type="EMBL" id="NGPL01000024">
    <property type="protein sequence ID" value="OYS69646.1"/>
    <property type="molecule type" value="Genomic_DNA"/>
</dbReference>
<evidence type="ECO:0000256" key="3">
    <source>
        <dbReference type="ARBA" id="ARBA00023015"/>
    </source>
</evidence>
<dbReference type="EMBL" id="NGPX01000004">
    <property type="protein sequence ID" value="OYS95905.1"/>
    <property type="molecule type" value="Genomic_DNA"/>
</dbReference>
<dbReference type="Gene3D" id="3.40.50.720">
    <property type="entry name" value="NAD(P)-binding Rossmann-like Domain"/>
    <property type="match status" value="1"/>
</dbReference>
<evidence type="ECO:0000313" key="34">
    <source>
        <dbReference type="Proteomes" id="UP000244369"/>
    </source>
</evidence>
<reference evidence="25" key="15">
    <citation type="submission" date="2019-04" db="EMBL/GenBank/DDBJ databases">
        <authorList>
            <person name="Bisanz J.E."/>
            <person name="Chagwedera N.D."/>
            <person name="Chawla A."/>
            <person name="Turnbaugh P.J."/>
        </authorList>
    </citation>
    <scope>NUCLEOTIDE SEQUENCE</scope>
    <source>
        <strain evidence="25">I8-5</strain>
    </source>
</reference>
<dbReference type="Proteomes" id="UP001217945">
    <property type="component" value="Unassembled WGS sequence"/>
</dbReference>
<dbReference type="Proteomes" id="UP000241783">
    <property type="component" value="Unassembled WGS sequence"/>
</dbReference>
<dbReference type="HAMAP" id="MF_01131">
    <property type="entry name" value="Rex"/>
    <property type="match status" value="1"/>
</dbReference>
<reference evidence="36 37" key="16">
    <citation type="submission" date="2019-11" db="EMBL/GenBank/DDBJ databases">
        <title>Draft genome sequence of 12 host-associated Lactobacillus reuteri rodent strains.</title>
        <authorList>
            <person name="Zhang S."/>
            <person name="Ozcam M."/>
            <person name="Van Pijkeren J.P."/>
        </authorList>
    </citation>
    <scope>NUCLEOTIDE SEQUENCE [LARGE SCALE GENOMIC DNA]</scope>
    <source>
        <strain evidence="15 38">6799jm-1</strain>
        <strain evidence="16 37">L1604-1</strain>
        <strain evidence="17 39">Lr4020</strain>
        <strain evidence="14 36">Rat19</strain>
    </source>
</reference>
<dbReference type="SUPFAM" id="SSF51735">
    <property type="entry name" value="NAD(P)-binding Rossmann-fold domains"/>
    <property type="match status" value="1"/>
</dbReference>
<reference evidence="19" key="6">
    <citation type="submission" date="2017-05" db="EMBL/GenBank/DDBJ databases">
        <authorList>
            <person name="Song R."/>
            <person name="Chenine A.L."/>
            <person name="Ruprecht R.M."/>
        </authorList>
    </citation>
    <scope>NUCLEOTIDE SEQUENCE [LARGE SCALE GENOMIC DNA]</scope>
    <source>
        <strain evidence="21">103v</strain>
        <strain evidence="19">114h</strain>
    </source>
</reference>
<dbReference type="InterPro" id="IPR058203">
    <property type="entry name" value="Rex_bacilli-type"/>
</dbReference>
<reference evidence="25" key="14">
    <citation type="journal article" date="2019" name="Cell Metab.">
        <title>Nutrient sensing in CD11c cells alters the gut microbiome to regulate food intake and body mass.</title>
        <authorList>
            <person name="Chagwedera N.D."/>
            <person name="Ang Q.Y."/>
            <person name="Bisanz J.E."/>
            <person name="Leong Y.A."/>
            <person name="Ganeshan K."/>
            <person name="Cai J."/>
            <person name="Patterson A.D."/>
            <person name="Turnbaugh P.J."/>
            <person name="Chawla A."/>
        </authorList>
    </citation>
    <scope>NUCLEOTIDE SEQUENCE</scope>
    <source>
        <strain evidence="25">I8-5</strain>
    </source>
</reference>
<dbReference type="EMBL" id="PTLS01000038">
    <property type="protein sequence ID" value="RMX24767.1"/>
    <property type="molecule type" value="Genomic_DNA"/>
</dbReference>
<keyword evidence="4 7" id="KW-0520">NAD</keyword>
<dbReference type="GO" id="GO:0005737">
    <property type="term" value="C:cytoplasm"/>
    <property type="evidence" value="ECO:0007669"/>
    <property type="project" value="UniProtKB-SubCell"/>
</dbReference>
<dbReference type="EMBL" id="WJMZ01000004">
    <property type="protein sequence ID" value="MRG83712.1"/>
    <property type="molecule type" value="Genomic_DNA"/>
</dbReference>
<organism evidence="11 26">
    <name type="scientific">Limosilactobacillus reuteri</name>
    <name type="common">Lactobacillus reuteri</name>
    <dbReference type="NCBI Taxonomy" id="1598"/>
    <lineage>
        <taxon>Bacteria</taxon>
        <taxon>Bacillati</taxon>
        <taxon>Bacillota</taxon>
        <taxon>Bacilli</taxon>
        <taxon>Lactobacillales</taxon>
        <taxon>Lactobacillaceae</taxon>
        <taxon>Limosilactobacillus</taxon>
    </lineage>
</organism>
<evidence type="ECO:0000313" key="15">
    <source>
        <dbReference type="EMBL" id="MRG74406.1"/>
    </source>
</evidence>
<dbReference type="NCBIfam" id="NF003995">
    <property type="entry name" value="PRK05472.2-4"/>
    <property type="match status" value="1"/>
</dbReference>
<dbReference type="EMBL" id="JAJGWB010000157">
    <property type="protein sequence ID" value="MCC4478645.1"/>
    <property type="molecule type" value="Genomic_DNA"/>
</dbReference>
<evidence type="ECO:0000313" key="14">
    <source>
        <dbReference type="EMBL" id="MRG69690.1"/>
    </source>
</evidence>
<evidence type="ECO:0000313" key="19">
    <source>
        <dbReference type="EMBL" id="OYS69646.1"/>
    </source>
</evidence>
<dbReference type="Proteomes" id="UP000215747">
    <property type="component" value="Unassembled WGS sequence"/>
</dbReference>
<comment type="subcellular location">
    <subcellularLocation>
        <location evidence="7">Cytoplasm</location>
    </subcellularLocation>
</comment>
<dbReference type="AlphaFoldDB" id="A0A073K0E5"/>
<evidence type="ECO:0000313" key="30">
    <source>
        <dbReference type="Proteomes" id="UP000216681"/>
    </source>
</evidence>
<dbReference type="Proteomes" id="UP000472879">
    <property type="component" value="Unassembled WGS sequence"/>
</dbReference>
<reference evidence="33" key="13">
    <citation type="submission" date="2018-04" db="EMBL/GenBank/DDBJ databases">
        <title>Draft Genome Sequences of 10 Lactobacillus Species from 22 Commercial Probiotic Products.</title>
        <authorList>
            <person name="Gangiredla J."/>
            <person name="Barnaba T.J."/>
            <person name="Mammel M.K."/>
            <person name="Lacher D.W."/>
            <person name="Elkins C.A."/>
            <person name="Lampel K.A."/>
            <person name="Whitehouse C.A."/>
            <person name="Tartera C."/>
        </authorList>
    </citation>
    <scope>NUCLEOTIDE SEQUENCE [LARGE SCALE GENOMIC DNA]</scope>
    <source>
        <strain evidence="33">DS12_10</strain>
    </source>
</reference>
<dbReference type="SMART" id="SM00881">
    <property type="entry name" value="CoA_binding"/>
    <property type="match status" value="1"/>
</dbReference>
<comment type="function">
    <text evidence="7">Modulates transcription in response to changes in cellular NADH/NAD(+) redox state.</text>
</comment>
<evidence type="ECO:0000313" key="35">
    <source>
        <dbReference type="Proteomes" id="UP000276940"/>
    </source>
</evidence>
<comment type="similarity">
    <text evidence="7">Belongs to the transcriptional regulatory Rex family.</text>
</comment>
<dbReference type="Proteomes" id="UP000244369">
    <property type="component" value="Chromosome"/>
</dbReference>
<feature type="domain" description="CoA-binding" evidence="8">
    <location>
        <begin position="79"/>
        <end position="180"/>
    </location>
</feature>
<evidence type="ECO:0000313" key="24">
    <source>
        <dbReference type="EMBL" id="RMX24767.1"/>
    </source>
</evidence>
<reference evidence="22 32" key="12">
    <citation type="submission" date="2018-03" db="EMBL/GenBank/DDBJ databases">
        <title>Genome Sequences of Lactobacillus sp. Isolates from Traditional Turkish Sourdough.</title>
        <authorList>
            <person name="Skory C.D."/>
            <person name="Dertli E."/>
        </authorList>
    </citation>
    <scope>NUCLEOTIDE SEQUENCE [LARGE SCALE GENOMIC DNA]</scope>
    <source>
        <strain evidence="22 32">E81</strain>
    </source>
</reference>
<keyword evidence="6 7" id="KW-0804">Transcription</keyword>
<dbReference type="NCBIfam" id="NF003989">
    <property type="entry name" value="PRK05472.1-3"/>
    <property type="match status" value="1"/>
</dbReference>
<evidence type="ECO:0000313" key="38">
    <source>
        <dbReference type="Proteomes" id="UP000452188"/>
    </source>
</evidence>
<evidence type="ECO:0000313" key="26">
    <source>
        <dbReference type="Proteomes" id="UP000027731"/>
    </source>
</evidence>
<evidence type="ECO:0000313" key="16">
    <source>
        <dbReference type="EMBL" id="MRG83712.1"/>
    </source>
</evidence>
<dbReference type="Proteomes" id="UP000276940">
    <property type="component" value="Unassembled WGS sequence"/>
</dbReference>
<protein>
    <recommendedName>
        <fullName evidence="7">Redox-sensing transcriptional repressor Rex</fullName>
    </recommendedName>
</protein>
<feature type="binding site" evidence="7">
    <location>
        <begin position="90"/>
        <end position="95"/>
    </location>
    <ligand>
        <name>NAD(+)</name>
        <dbReference type="ChEBI" id="CHEBI:57540"/>
    </ligand>
</feature>
<name>A0A073K0E5_LIMRT</name>
<dbReference type="Pfam" id="PF06971">
    <property type="entry name" value="Put_DNA-bind_N"/>
    <property type="match status" value="1"/>
</dbReference>
<reference evidence="13" key="18">
    <citation type="submission" date="2023-02" db="EMBL/GenBank/DDBJ databases">
        <title>Complete genome sequence of Limosilactobacillus reuteri SRCM217616 isolated from Bos taurus feces.</title>
        <authorList>
            <person name="Yang H.-G."/>
            <person name="Kim J.-W."/>
            <person name="Ha G.-S."/>
            <person name="Yang H.-J."/>
            <person name="Jeong D.-Y."/>
        </authorList>
    </citation>
    <scope>NUCLEOTIDE SEQUENCE</scope>
    <source>
        <strain evidence="13">SRCM217616</strain>
    </source>
</reference>
<evidence type="ECO:0000256" key="1">
    <source>
        <dbReference type="ARBA" id="ARBA00022490"/>
    </source>
</evidence>
<dbReference type="InterPro" id="IPR022876">
    <property type="entry name" value="Tscrpt_rep_Rex"/>
</dbReference>
<reference evidence="12" key="17">
    <citation type="submission" date="2021-10" db="EMBL/GenBank/DDBJ databases">
        <title>Evolutionary history and lifestyle of the vertebrate symbiont Limosilactobacillus reuteri.</title>
        <authorList>
            <person name="Zheng J."/>
            <person name="Li F."/>
            <person name="Gaenzle M."/>
            <person name="Walter J."/>
        </authorList>
    </citation>
    <scope>NUCLEOTIDE SEQUENCE</scope>
    <source>
        <strain evidence="12">GQ_1_3_1</strain>
    </source>
</reference>
<dbReference type="InterPro" id="IPR036291">
    <property type="entry name" value="NAD(P)-bd_dom_sf"/>
</dbReference>
<reference evidence="31" key="2">
    <citation type="submission" date="2015-10" db="EMBL/GenBank/DDBJ databases">
        <authorList>
            <person name="Crossman L.C."/>
        </authorList>
    </citation>
    <scope>NUCLEOTIDE SEQUENCE [LARGE SCALE GENOMIC DNA]</scope>
    <source>
        <strain evidence="31">20-2</strain>
    </source>
</reference>
<dbReference type="GO" id="GO:0003700">
    <property type="term" value="F:DNA-binding transcription factor activity"/>
    <property type="evidence" value="ECO:0007669"/>
    <property type="project" value="UniProtKB-UniRule"/>
</dbReference>
<evidence type="ECO:0000313" key="18">
    <source>
        <dbReference type="EMBL" id="OUN46117.1"/>
    </source>
</evidence>
<dbReference type="GO" id="GO:0003677">
    <property type="term" value="F:DNA binding"/>
    <property type="evidence" value="ECO:0007669"/>
    <property type="project" value="UniProtKB-UniRule"/>
</dbReference>
<dbReference type="Proteomes" id="UP000195868">
    <property type="component" value="Unassembled WGS sequence"/>
</dbReference>
<dbReference type="InterPro" id="IPR009718">
    <property type="entry name" value="Rex_DNA-bd_C_dom"/>
</dbReference>
<dbReference type="InterPro" id="IPR036390">
    <property type="entry name" value="WH_DNA-bd_sf"/>
</dbReference>
<reference evidence="28 29" key="5">
    <citation type="submission" date="2017-05" db="EMBL/GenBank/DDBJ databases">
        <authorList>
            <person name="Lin X.B."/>
            <person name="Stothard P."/>
            <person name="Tasseva G."/>
            <person name="Walter J."/>
        </authorList>
    </citation>
    <scope>NUCLEOTIDE SEQUENCE [LARGE SCALE GENOMIC DNA]</scope>
    <source>
        <strain evidence="29">103v</strain>
        <strain evidence="20 30">105n</strain>
        <strain evidence="28">114h</strain>
    </source>
</reference>
<evidence type="ECO:0000313" key="27">
    <source>
        <dbReference type="Proteomes" id="UP000195868"/>
    </source>
</evidence>
<dbReference type="NCBIfam" id="NF003996">
    <property type="entry name" value="PRK05472.2-5"/>
    <property type="match status" value="1"/>
</dbReference>
<dbReference type="EMBL" id="JOSX01000020">
    <property type="protein sequence ID" value="KEK14690.1"/>
    <property type="molecule type" value="Genomic_DNA"/>
</dbReference>
<reference evidence="11 26" key="1">
    <citation type="submission" date="2014-06" db="EMBL/GenBank/DDBJ databases">
        <title>Genetic determinant of reutericyclin biosynthesis of Lactobacillus reuteri.</title>
        <authorList>
            <person name="Lin X."/>
            <person name="Duar R."/>
            <person name="Walter J."/>
            <person name="Gaenzle M."/>
        </authorList>
    </citation>
    <scope>NUCLEOTIDE SEQUENCE [LARGE SCALE GENOMIC DNA]</scope>
    <source>
        <strain evidence="11 26">LTH2584</strain>
    </source>
</reference>
<evidence type="ECO:0000256" key="7">
    <source>
        <dbReference type="HAMAP-Rule" id="MF_01131"/>
    </source>
</evidence>
<reference evidence="27" key="4">
    <citation type="submission" date="2017-04" db="EMBL/GenBank/DDBJ databases">
        <title>Function of individual gut microbiota members based on whole genome sequencing of pure cultures obtained from chicken caecum.</title>
        <authorList>
            <person name="Medvecky M."/>
            <person name="Cejkova D."/>
            <person name="Polansky O."/>
            <person name="Karasova D."/>
            <person name="Kubasova T."/>
            <person name="Cizek A."/>
            <person name="Rychlik I."/>
        </authorList>
    </citation>
    <scope>NUCLEOTIDE SEQUENCE [LARGE SCALE GENOMIC DNA]</scope>
    <source>
        <strain evidence="27">An71</strain>
    </source>
</reference>
<keyword evidence="5 7" id="KW-0238">DNA-binding</keyword>
<feature type="DNA-binding region" description="H-T-H motif" evidence="7">
    <location>
        <begin position="16"/>
        <end position="55"/>
    </location>
</feature>
<evidence type="ECO:0000313" key="31">
    <source>
        <dbReference type="Proteomes" id="UP000235484"/>
    </source>
</evidence>
<evidence type="ECO:0000259" key="8">
    <source>
        <dbReference type="SMART" id="SM00881"/>
    </source>
</evidence>
<dbReference type="EMBL" id="QAZN01000001">
    <property type="protein sequence ID" value="PTV05371.1"/>
    <property type="molecule type" value="Genomic_DNA"/>
</dbReference>
<evidence type="ECO:0000313" key="9">
    <source>
        <dbReference type="EMBL" id="AWD61772.1"/>
    </source>
</evidence>
<dbReference type="Gene3D" id="1.10.10.10">
    <property type="entry name" value="Winged helix-like DNA-binding domain superfamily/Winged helix DNA-binding domain"/>
    <property type="match status" value="1"/>
</dbReference>
<dbReference type="Proteomes" id="UP000452188">
    <property type="component" value="Unassembled WGS sequence"/>
</dbReference>
<dbReference type="Proteomes" id="UP000235484">
    <property type="component" value="Unassembled WGS sequence"/>
</dbReference>
<reference evidence="23" key="9">
    <citation type="journal article" date="2018" name="Genome Announc.">
        <title>Fifty-Six Draft Genome Sequences of 10 Lactobacillus Species from 22 Commercial Dietary Supplements.</title>
        <authorList>
            <person name="Gangiredla J."/>
            <person name="Barnaba T.J."/>
            <person name="Mammel M.K."/>
            <person name="Lacher D.W."/>
            <person name="Elkins C.A."/>
            <person name="Lampel K.A."/>
            <person name="Whitehouse C.A."/>
            <person name="Tartera C."/>
        </authorList>
    </citation>
    <scope>NUCLEOTIDE SEQUENCE</scope>
    <source>
        <strain evidence="23">DS12_10</strain>
    </source>
</reference>
<evidence type="ECO:0000256" key="4">
    <source>
        <dbReference type="ARBA" id="ARBA00023027"/>
    </source>
</evidence>
<dbReference type="GeneID" id="77190155"/>
<accession>A0A073K0E5</accession>
<evidence type="ECO:0000256" key="6">
    <source>
        <dbReference type="ARBA" id="ARBA00023163"/>
    </source>
</evidence>
<evidence type="ECO:0000256" key="5">
    <source>
        <dbReference type="ARBA" id="ARBA00023125"/>
    </source>
</evidence>
<evidence type="ECO:0000256" key="2">
    <source>
        <dbReference type="ARBA" id="ARBA00022491"/>
    </source>
</evidence>
<dbReference type="RefSeq" id="WP_003666366.1">
    <property type="nucleotide sequence ID" value="NZ_CAKMAK010000010.1"/>
</dbReference>
<dbReference type="InterPro" id="IPR036388">
    <property type="entry name" value="WH-like_DNA-bd_sf"/>
</dbReference>
<evidence type="ECO:0000313" key="36">
    <source>
        <dbReference type="Proteomes" id="UP000430985"/>
    </source>
</evidence>
<dbReference type="Proteomes" id="UP001198026">
    <property type="component" value="Unassembled WGS sequence"/>
</dbReference>
<evidence type="ECO:0000313" key="12">
    <source>
        <dbReference type="EMBL" id="MCC4478645.1"/>
    </source>
</evidence>
<evidence type="ECO:0000313" key="37">
    <source>
        <dbReference type="Proteomes" id="UP000441557"/>
    </source>
</evidence>
<dbReference type="Proteomes" id="UP000244083">
    <property type="component" value="Unassembled WGS sequence"/>
</dbReference>
<evidence type="ECO:0000313" key="21">
    <source>
        <dbReference type="EMBL" id="OYT04113.1"/>
    </source>
</evidence>
<evidence type="ECO:0000313" key="13">
    <source>
        <dbReference type="EMBL" id="MDD1382741.1"/>
    </source>
</evidence>
<dbReference type="PANTHER" id="PTHR35786">
    <property type="entry name" value="REDOX-SENSING TRANSCRIPTIONAL REPRESSOR REX"/>
    <property type="match status" value="1"/>
</dbReference>
<dbReference type="EMBL" id="SRKR01000007">
    <property type="protein sequence ID" value="TGB11283.1"/>
    <property type="molecule type" value="Genomic_DNA"/>
</dbReference>
<gene>
    <name evidence="7" type="primary">rex</name>
    <name evidence="18" type="ORF">B5G22_08165</name>
    <name evidence="24" type="ORF">C5O77_07975</name>
    <name evidence="19" type="ORF">CBF96_04355</name>
    <name evidence="20" type="ORF">CBG15_00470</name>
    <name evidence="21" type="ORF">CBG21_03765</name>
    <name evidence="22" type="ORF">DA796_09635</name>
    <name evidence="23" type="ORF">DB325_01325</name>
    <name evidence="25" type="ORF">E5F87_04880</name>
    <name evidence="15" type="ORF">GIX79_01250</name>
    <name evidence="16" type="ORF">GIX80_04770</name>
    <name evidence="17" type="ORF">GIX81_05060</name>
    <name evidence="14" type="ORF">GIX83_07620</name>
    <name evidence="12" type="ORF">LMB76_10585</name>
    <name evidence="11" type="ORF">LR3_02510</name>
    <name evidence="10" type="ORF">LRLP16767_LR202_00466</name>
    <name evidence="9" type="ORF">LWHH1689_0421</name>
    <name evidence="13" type="ORF">PSQ53_07320</name>
</gene>
<evidence type="ECO:0000313" key="33">
    <source>
        <dbReference type="Proteomes" id="UP000244083"/>
    </source>
</evidence>
<dbReference type="EMBL" id="PZQO01000039">
    <property type="protein sequence ID" value="PTM27133.1"/>
    <property type="molecule type" value="Genomic_DNA"/>
</dbReference>
<dbReference type="Proteomes" id="UP000027731">
    <property type="component" value="Unassembled WGS sequence"/>
</dbReference>
<dbReference type="GO" id="GO:0045892">
    <property type="term" value="P:negative regulation of DNA-templated transcription"/>
    <property type="evidence" value="ECO:0007669"/>
    <property type="project" value="InterPro"/>
</dbReference>
<proteinExistence type="inferred from homology"/>
<dbReference type="Pfam" id="PF02629">
    <property type="entry name" value="CoA_binding"/>
    <property type="match status" value="1"/>
</dbReference>
<dbReference type="PANTHER" id="PTHR35786:SF1">
    <property type="entry name" value="REDOX-SENSING TRANSCRIPTIONAL REPRESSOR REX 1"/>
    <property type="match status" value="1"/>
</dbReference>
<dbReference type="PATRIC" id="fig|1598.90.peg.1858"/>
<evidence type="ECO:0000313" key="11">
    <source>
        <dbReference type="EMBL" id="KEK14690.1"/>
    </source>
</evidence>
<keyword evidence="1 7" id="KW-0963">Cytoplasm</keyword>
<dbReference type="Proteomes" id="UP000441557">
    <property type="component" value="Unassembled WGS sequence"/>
</dbReference>
<dbReference type="EMBL" id="JAQTKT010000001">
    <property type="protein sequence ID" value="MDD1382741.1"/>
    <property type="molecule type" value="Genomic_DNA"/>
</dbReference>
<evidence type="ECO:0000313" key="20">
    <source>
        <dbReference type="EMBL" id="OYS95905.1"/>
    </source>
</evidence>
<dbReference type="Proteomes" id="UP000216122">
    <property type="component" value="Unassembled WGS sequence"/>
</dbReference>
<dbReference type="EMBL" id="CP027805">
    <property type="protein sequence ID" value="AWD61772.1"/>
    <property type="molecule type" value="Genomic_DNA"/>
</dbReference>
<reference evidence="9 34" key="11">
    <citation type="submission" date="2018-03" db="EMBL/GenBank/DDBJ databases">
        <title>Complete Genome Sequence of the Chinese traditional Highland Barley wine Isolate Lactobacillus reuteri WHH1689.</title>
        <authorList>
            <person name="Chen S."/>
            <person name="Chen L."/>
            <person name="Chen L."/>
            <person name="Li Y."/>
        </authorList>
    </citation>
    <scope>NUCLEOTIDE SEQUENCE [LARGE SCALE GENOMIC DNA]</scope>
    <source>
        <strain evidence="9 34">WHH1689</strain>
    </source>
</reference>
<sequence>MANKKIPRATAKRLPIYFRYLNVLKDANKQRVSSTELSEAVQVDSATIRRDFSYFGELGKRGYGYDVESLLKFFKGILHQDSLVSVALVGVGSLGSALLNFNFHQDTNLRISAAFDTKPEYANTVKSGIPIYPSEDMVKQLKEQQIDVVILTVPGIKAQHVADQLVEAGVKGILNFTPVRLSVPKNVQVQNIDLTNELQTLIYFIKNYTEDSIE</sequence>
<evidence type="ECO:0000313" key="28">
    <source>
        <dbReference type="Proteomes" id="UP000215747"/>
    </source>
</evidence>
<evidence type="ECO:0000313" key="29">
    <source>
        <dbReference type="Proteomes" id="UP000216122"/>
    </source>
</evidence>
<dbReference type="NCBIfam" id="NF003991">
    <property type="entry name" value="PRK05472.1-5"/>
    <property type="match status" value="1"/>
</dbReference>
<dbReference type="Proteomes" id="UP000430985">
    <property type="component" value="Unassembled WGS sequence"/>
</dbReference>
<keyword evidence="3 7" id="KW-0805">Transcription regulation</keyword>
<dbReference type="NCBIfam" id="NF003994">
    <property type="entry name" value="PRK05472.2-3"/>
    <property type="match status" value="1"/>
</dbReference>
<keyword evidence="2 7" id="KW-0678">Repressor</keyword>
<dbReference type="Proteomes" id="UP000216681">
    <property type="component" value="Unassembled WGS sequence"/>
</dbReference>